<evidence type="ECO:0000313" key="1">
    <source>
        <dbReference type="EMBL" id="KAF2198456.1"/>
    </source>
</evidence>
<dbReference type="Proteomes" id="UP000799536">
    <property type="component" value="Unassembled WGS sequence"/>
</dbReference>
<proteinExistence type="predicted"/>
<keyword evidence="2" id="KW-1185">Reference proteome</keyword>
<reference evidence="1" key="1">
    <citation type="journal article" date="2020" name="Stud. Mycol.">
        <title>101 Dothideomycetes genomes: a test case for predicting lifestyles and emergence of pathogens.</title>
        <authorList>
            <person name="Haridas S."/>
            <person name="Albert R."/>
            <person name="Binder M."/>
            <person name="Bloem J."/>
            <person name="Labutti K."/>
            <person name="Salamov A."/>
            <person name="Andreopoulos B."/>
            <person name="Baker S."/>
            <person name="Barry K."/>
            <person name="Bills G."/>
            <person name="Bluhm B."/>
            <person name="Cannon C."/>
            <person name="Castanera R."/>
            <person name="Culley D."/>
            <person name="Daum C."/>
            <person name="Ezra D."/>
            <person name="Gonzalez J."/>
            <person name="Henrissat B."/>
            <person name="Kuo A."/>
            <person name="Liang C."/>
            <person name="Lipzen A."/>
            <person name="Lutzoni F."/>
            <person name="Magnuson J."/>
            <person name="Mondo S."/>
            <person name="Nolan M."/>
            <person name="Ohm R."/>
            <person name="Pangilinan J."/>
            <person name="Park H.-J."/>
            <person name="Ramirez L."/>
            <person name="Alfaro M."/>
            <person name="Sun H."/>
            <person name="Tritt A."/>
            <person name="Yoshinaga Y."/>
            <person name="Zwiers L.-H."/>
            <person name="Turgeon B."/>
            <person name="Goodwin S."/>
            <person name="Spatafora J."/>
            <person name="Crous P."/>
            <person name="Grigoriev I."/>
        </authorList>
    </citation>
    <scope>NUCLEOTIDE SEQUENCE</scope>
    <source>
        <strain evidence="1">ATCC 74209</strain>
    </source>
</reference>
<comment type="caution">
    <text evidence="1">The sequence shown here is derived from an EMBL/GenBank/DDBJ whole genome shotgun (WGS) entry which is preliminary data.</text>
</comment>
<sequence>MLSEKEVEIKKNIEEIIKLGKEGIQLASHLPALALVLTNIVGRASQLETLTHNVTRGYVEIWKANDKAAIQVLRTVSCDES</sequence>
<dbReference type="EMBL" id="ML994142">
    <property type="protein sequence ID" value="KAF2198456.1"/>
    <property type="molecule type" value="Genomic_DNA"/>
</dbReference>
<accession>A0A9P4MPP0</accession>
<name>A0A9P4MPP0_9PLEO</name>
<protein>
    <submittedName>
        <fullName evidence="1">Uncharacterized protein</fullName>
    </submittedName>
</protein>
<evidence type="ECO:0000313" key="2">
    <source>
        <dbReference type="Proteomes" id="UP000799536"/>
    </source>
</evidence>
<organism evidence="1 2">
    <name type="scientific">Delitschia confertaspora ATCC 74209</name>
    <dbReference type="NCBI Taxonomy" id="1513339"/>
    <lineage>
        <taxon>Eukaryota</taxon>
        <taxon>Fungi</taxon>
        <taxon>Dikarya</taxon>
        <taxon>Ascomycota</taxon>
        <taxon>Pezizomycotina</taxon>
        <taxon>Dothideomycetes</taxon>
        <taxon>Pleosporomycetidae</taxon>
        <taxon>Pleosporales</taxon>
        <taxon>Delitschiaceae</taxon>
        <taxon>Delitschia</taxon>
    </lineage>
</organism>
<gene>
    <name evidence="1" type="ORF">GQ43DRAFT_156643</name>
</gene>
<dbReference type="AlphaFoldDB" id="A0A9P4MPP0"/>